<reference evidence="2" key="3">
    <citation type="journal article" date="2010" name="Genome Res.">
        <title>Population genomic sequencing of Coccidioides fungi reveals recent hybridization and transposon control.</title>
        <authorList>
            <person name="Neafsey D.E."/>
            <person name="Barker B.M."/>
            <person name="Sharpton T.J."/>
            <person name="Stajich J.E."/>
            <person name="Park D.J."/>
            <person name="Whiston E."/>
            <person name="Hung C.-Y."/>
            <person name="McMahan C."/>
            <person name="White J."/>
            <person name="Sykes S."/>
            <person name="Heiman D."/>
            <person name="Young S."/>
            <person name="Zeng Q."/>
            <person name="Abouelleil A."/>
            <person name="Aftuck L."/>
            <person name="Bessette D."/>
            <person name="Brown A."/>
            <person name="FitzGerald M."/>
            <person name="Lui A."/>
            <person name="Macdonald J.P."/>
            <person name="Priest M."/>
            <person name="Orbach M.J."/>
            <person name="Galgiani J.N."/>
            <person name="Kirkland T.N."/>
            <person name="Cole G.T."/>
            <person name="Birren B.W."/>
            <person name="Henn M.R."/>
            <person name="Taylor J.W."/>
            <person name="Rounsley S.D."/>
        </authorList>
    </citation>
    <scope>NUCLEOTIDE SEQUENCE [LARGE SCALE GENOMIC DNA]</scope>
    <source>
        <strain evidence="2">RMSCC 3488</strain>
    </source>
</reference>
<gene>
    <name evidence="1" type="ORF">CPAG_09437</name>
</gene>
<sequence length="43" mass="5118">MALPLAFFSLPLEDLFGLPRNFPPLLMEWREMGWGNYGYRIEE</sequence>
<dbReference type="AlphaFoldDB" id="A0A0J6FS07"/>
<evidence type="ECO:0000313" key="1">
    <source>
        <dbReference type="EMBL" id="KMM73148.1"/>
    </source>
</evidence>
<accession>A0A0J6FS07</accession>
<protein>
    <submittedName>
        <fullName evidence="1">Uncharacterized protein</fullName>
    </submittedName>
</protein>
<dbReference type="EMBL" id="DS268114">
    <property type="protein sequence ID" value="KMM73148.1"/>
    <property type="molecule type" value="Genomic_DNA"/>
</dbReference>
<dbReference type="VEuPathDB" id="FungiDB:CPAG_09437"/>
<name>A0A0J6FS07_COCPO</name>
<evidence type="ECO:0000313" key="2">
    <source>
        <dbReference type="Proteomes" id="UP000054567"/>
    </source>
</evidence>
<dbReference type="Proteomes" id="UP000054567">
    <property type="component" value="Unassembled WGS sequence"/>
</dbReference>
<reference evidence="1 2" key="1">
    <citation type="submission" date="2007-06" db="EMBL/GenBank/DDBJ databases">
        <title>The Genome Sequence of Coccidioides posadasii RMSCC_3488.</title>
        <authorList>
            <consortium name="Coccidioides Genome Resources Consortium"/>
            <consortium name="The Broad Institute Genome Sequencing Platform"/>
            <person name="Henn M.R."/>
            <person name="Sykes S."/>
            <person name="Young S."/>
            <person name="Jaffe D."/>
            <person name="Berlin A."/>
            <person name="Alvarez P."/>
            <person name="Butler J."/>
            <person name="Gnerre S."/>
            <person name="Grabherr M."/>
            <person name="Mauceli E."/>
            <person name="Brockman W."/>
            <person name="Kodira C."/>
            <person name="Alvarado L."/>
            <person name="Zeng Q."/>
            <person name="Crawford M."/>
            <person name="Antoine C."/>
            <person name="Devon K."/>
            <person name="Galgiani J."/>
            <person name="Orsborn K."/>
            <person name="Lewis M.L."/>
            <person name="Nusbaum C."/>
            <person name="Galagan J."/>
            <person name="Birren B."/>
        </authorList>
    </citation>
    <scope>NUCLEOTIDE SEQUENCE [LARGE SCALE GENOMIC DNA]</scope>
    <source>
        <strain evidence="1 2">RMSCC 3488</strain>
    </source>
</reference>
<organism evidence="1 2">
    <name type="scientific">Coccidioides posadasii RMSCC 3488</name>
    <dbReference type="NCBI Taxonomy" id="454284"/>
    <lineage>
        <taxon>Eukaryota</taxon>
        <taxon>Fungi</taxon>
        <taxon>Dikarya</taxon>
        <taxon>Ascomycota</taxon>
        <taxon>Pezizomycotina</taxon>
        <taxon>Eurotiomycetes</taxon>
        <taxon>Eurotiomycetidae</taxon>
        <taxon>Onygenales</taxon>
        <taxon>Onygenaceae</taxon>
        <taxon>Coccidioides</taxon>
    </lineage>
</organism>
<proteinExistence type="predicted"/>
<reference evidence="2" key="2">
    <citation type="journal article" date="2009" name="Genome Res.">
        <title>Comparative genomic analyses of the human fungal pathogens Coccidioides and their relatives.</title>
        <authorList>
            <person name="Sharpton T.J."/>
            <person name="Stajich J.E."/>
            <person name="Rounsley S.D."/>
            <person name="Gardner M.J."/>
            <person name="Wortman J.R."/>
            <person name="Jordar V.S."/>
            <person name="Maiti R."/>
            <person name="Kodira C.D."/>
            <person name="Neafsey D.E."/>
            <person name="Zeng Q."/>
            <person name="Hung C.-Y."/>
            <person name="McMahan C."/>
            <person name="Muszewska A."/>
            <person name="Grynberg M."/>
            <person name="Mandel M.A."/>
            <person name="Kellner E.M."/>
            <person name="Barker B.M."/>
            <person name="Galgiani J.N."/>
            <person name="Orbach M.J."/>
            <person name="Kirkland T.N."/>
            <person name="Cole G.T."/>
            <person name="Henn M.R."/>
            <person name="Birren B.W."/>
            <person name="Taylor J.W."/>
        </authorList>
    </citation>
    <scope>NUCLEOTIDE SEQUENCE [LARGE SCALE GENOMIC DNA]</scope>
    <source>
        <strain evidence="2">RMSCC 3488</strain>
    </source>
</reference>